<gene>
    <name evidence="2" type="ORF">FC699_10185</name>
</gene>
<accession>A0A4U3B7A5</accession>
<comment type="caution">
    <text evidence="2">The sequence shown here is derived from an EMBL/GenBank/DDBJ whole genome shotgun (WGS) entry which is preliminary data.</text>
</comment>
<dbReference type="InterPro" id="IPR013551">
    <property type="entry name" value="YicC-like_C"/>
</dbReference>
<dbReference type="Pfam" id="PF08340">
    <property type="entry name" value="YicC-like_C"/>
    <property type="match status" value="1"/>
</dbReference>
<dbReference type="PANTHER" id="PTHR30636">
    <property type="entry name" value="UPF0701 PROTEIN YICC"/>
    <property type="match status" value="1"/>
</dbReference>
<proteinExistence type="predicted"/>
<dbReference type="Proteomes" id="UP000305222">
    <property type="component" value="Unassembled WGS sequence"/>
</dbReference>
<protein>
    <submittedName>
        <fullName evidence="2">DUF1732 domain-containing protein</fullName>
    </submittedName>
</protein>
<dbReference type="PANTHER" id="PTHR30636:SF3">
    <property type="entry name" value="UPF0701 PROTEIN YICC"/>
    <property type="match status" value="1"/>
</dbReference>
<dbReference type="AlphaFoldDB" id="A0A4U3B7A5"/>
<evidence type="ECO:0000259" key="1">
    <source>
        <dbReference type="Pfam" id="PF08340"/>
    </source>
</evidence>
<organism evidence="2 3">
    <name type="scientific">Bacillus wiedmannii</name>
    <dbReference type="NCBI Taxonomy" id="1890302"/>
    <lineage>
        <taxon>Bacteria</taxon>
        <taxon>Bacillati</taxon>
        <taxon>Bacillota</taxon>
        <taxon>Bacilli</taxon>
        <taxon>Bacillales</taxon>
        <taxon>Bacillaceae</taxon>
        <taxon>Bacillus</taxon>
        <taxon>Bacillus cereus group</taxon>
    </lineage>
</organism>
<reference evidence="2 3" key="1">
    <citation type="journal article" date="2019" name="Environ. Microbiol.">
        <title>An active ?-lactamase is a part of an orchestrated cell wall stress resistance network of Bacillus subtilis and related rhizosphere species.</title>
        <authorList>
            <person name="Bucher T."/>
            <person name="Keren-Paz A."/>
            <person name="Hausser J."/>
            <person name="Olender T."/>
            <person name="Cytryn E."/>
            <person name="Kolodkin-Gal I."/>
        </authorList>
    </citation>
    <scope>NUCLEOTIDE SEQUENCE [LARGE SCALE GENOMIC DNA]</scope>
    <source>
        <strain evidence="2 3">I5</strain>
    </source>
</reference>
<name>A0A4U3B7A5_9BACI</name>
<evidence type="ECO:0000313" key="3">
    <source>
        <dbReference type="Proteomes" id="UP000305222"/>
    </source>
</evidence>
<evidence type="ECO:0000313" key="2">
    <source>
        <dbReference type="EMBL" id="TKI96531.1"/>
    </source>
</evidence>
<feature type="domain" description="Endoribonuclease YicC-like C-terminal" evidence="1">
    <location>
        <begin position="21"/>
        <end position="135"/>
    </location>
</feature>
<dbReference type="InterPro" id="IPR005229">
    <property type="entry name" value="YicC/YloC-like"/>
</dbReference>
<dbReference type="EMBL" id="SZON01000344">
    <property type="protein sequence ID" value="TKI96531.1"/>
    <property type="molecule type" value="Genomic_DNA"/>
</dbReference>
<sequence length="135" mass="16169">KDIAYRLQEIHNCVNVIIPHVPIVTQKYRERLENRLKELHNQDLDEQRLLTEVAIFAERCDIHEELVRLQSHLEQFRETLQIEEPVGRKMDFIVQEMHREINTIGSKANDLTISKYVVEMKNNLEKIREQVQNIE</sequence>
<dbReference type="GO" id="GO:0004521">
    <property type="term" value="F:RNA endonuclease activity"/>
    <property type="evidence" value="ECO:0007669"/>
    <property type="project" value="InterPro"/>
</dbReference>
<feature type="non-terminal residue" evidence="2">
    <location>
        <position position="1"/>
    </location>
</feature>